<protein>
    <recommendedName>
        <fullName evidence="4">Plasmid transfer protein</fullName>
    </recommendedName>
</protein>
<evidence type="ECO:0008006" key="4">
    <source>
        <dbReference type="Google" id="ProtNLM"/>
    </source>
</evidence>
<name>A0A1Z4BSQ5_9FLAO</name>
<keyword evidence="3" id="KW-1185">Reference proteome</keyword>
<proteinExistence type="predicted"/>
<dbReference type="KEGG" id="capn:CBG49_14725"/>
<keyword evidence="1" id="KW-0732">Signal</keyword>
<dbReference type="AlphaFoldDB" id="A0A1Z4BSQ5"/>
<dbReference type="RefSeq" id="WP_088595082.1">
    <property type="nucleotide sequence ID" value="NZ_CP022022.1"/>
</dbReference>
<feature type="signal peptide" evidence="1">
    <location>
        <begin position="1"/>
        <end position="21"/>
    </location>
</feature>
<feature type="chain" id="PRO_5012712462" description="Plasmid transfer protein" evidence="1">
    <location>
        <begin position="22"/>
        <end position="221"/>
    </location>
</feature>
<reference evidence="3" key="1">
    <citation type="submission" date="2017-06" db="EMBL/GenBank/DDBJ databases">
        <title>Complete genome sequence of Capnocytophaga sp. KCOM 1579 (=ChDC OS43) isolated from a human refractory periapical abscess lesion.</title>
        <authorList>
            <person name="Kook J.-K."/>
            <person name="Park S.-N."/>
            <person name="Lim Y.K."/>
            <person name="Roh H."/>
        </authorList>
    </citation>
    <scope>NUCLEOTIDE SEQUENCE [LARGE SCALE GENOMIC DNA]</scope>
    <source>
        <strain evidence="3">ChDC OS43</strain>
    </source>
</reference>
<evidence type="ECO:0000313" key="3">
    <source>
        <dbReference type="Proteomes" id="UP000197007"/>
    </source>
</evidence>
<dbReference type="EMBL" id="CP022022">
    <property type="protein sequence ID" value="ASF44249.1"/>
    <property type="molecule type" value="Genomic_DNA"/>
</dbReference>
<dbReference type="Proteomes" id="UP000197007">
    <property type="component" value="Chromosome"/>
</dbReference>
<sequence length="221" mass="25176">MKNKLFKLLLTTMLLPAIGEAQTIYFDPAVTASMAGYAISLKNGQNKIADEQTKLQKAQTFISGQMALVNQVQEKVYKGFTEVSTTITNGMQLKNIWEQLKQCQEYSSNVLTLAKKHPQYAVFGVKASEKAYEEILKLTAEINSVIDSKGKNLMTAGDRYRLLDSIESKIRSFKLWLLTIQIGMENAQRIGFWRAISPFDQYINTDKDIVENIMRKFKHTF</sequence>
<evidence type="ECO:0000313" key="2">
    <source>
        <dbReference type="EMBL" id="ASF44249.1"/>
    </source>
</evidence>
<accession>A0A1Z4BSQ5</accession>
<evidence type="ECO:0000256" key="1">
    <source>
        <dbReference type="SAM" id="SignalP"/>
    </source>
</evidence>
<gene>
    <name evidence="2" type="ORF">CBG49_14725</name>
</gene>
<organism evidence="2 3">
    <name type="scientific">Capnocytophaga endodontalis</name>
    <dbReference type="NCBI Taxonomy" id="2708117"/>
    <lineage>
        <taxon>Bacteria</taxon>
        <taxon>Pseudomonadati</taxon>
        <taxon>Bacteroidota</taxon>
        <taxon>Flavobacteriia</taxon>
        <taxon>Flavobacteriales</taxon>
        <taxon>Flavobacteriaceae</taxon>
        <taxon>Capnocytophaga</taxon>
    </lineage>
</organism>